<dbReference type="Proteomes" id="UP001066276">
    <property type="component" value="Chromosome 4_1"/>
</dbReference>
<accession>A0AAV7SZK8</accession>
<evidence type="ECO:0000256" key="1">
    <source>
        <dbReference type="SAM" id="MobiDB-lite"/>
    </source>
</evidence>
<evidence type="ECO:0000313" key="3">
    <source>
        <dbReference type="Proteomes" id="UP001066276"/>
    </source>
</evidence>
<dbReference type="AlphaFoldDB" id="A0AAV7SZK8"/>
<organism evidence="2 3">
    <name type="scientific">Pleurodeles waltl</name>
    <name type="common">Iberian ribbed newt</name>
    <dbReference type="NCBI Taxonomy" id="8319"/>
    <lineage>
        <taxon>Eukaryota</taxon>
        <taxon>Metazoa</taxon>
        <taxon>Chordata</taxon>
        <taxon>Craniata</taxon>
        <taxon>Vertebrata</taxon>
        <taxon>Euteleostomi</taxon>
        <taxon>Amphibia</taxon>
        <taxon>Batrachia</taxon>
        <taxon>Caudata</taxon>
        <taxon>Salamandroidea</taxon>
        <taxon>Salamandridae</taxon>
        <taxon>Pleurodelinae</taxon>
        <taxon>Pleurodeles</taxon>
    </lineage>
</organism>
<feature type="compositionally biased region" description="Polar residues" evidence="1">
    <location>
        <begin position="35"/>
        <end position="47"/>
    </location>
</feature>
<keyword evidence="3" id="KW-1185">Reference proteome</keyword>
<dbReference type="EMBL" id="JANPWB010000007">
    <property type="protein sequence ID" value="KAJ1169565.1"/>
    <property type="molecule type" value="Genomic_DNA"/>
</dbReference>
<proteinExistence type="predicted"/>
<gene>
    <name evidence="2" type="ORF">NDU88_001458</name>
</gene>
<feature type="region of interest" description="Disordered" evidence="1">
    <location>
        <begin position="35"/>
        <end position="60"/>
    </location>
</feature>
<evidence type="ECO:0000313" key="2">
    <source>
        <dbReference type="EMBL" id="KAJ1169565.1"/>
    </source>
</evidence>
<comment type="caution">
    <text evidence="2">The sequence shown here is derived from an EMBL/GenBank/DDBJ whole genome shotgun (WGS) entry which is preliminary data.</text>
</comment>
<sequence>MGRERSRITWYTTDSDRRLWIRIIYLNNNSEIWSSGESLNEGETTPPDQLPHKEDQPAANDILPPWTKALSSKSWATLSQLLWEWEGLTASLDHQRKHLQSNPLLPVPAQLWTQRTHRLYFNAKR</sequence>
<name>A0AAV7SZK8_PLEWA</name>
<protein>
    <submittedName>
        <fullName evidence="2">Uncharacterized protein</fullName>
    </submittedName>
</protein>
<reference evidence="2" key="1">
    <citation type="journal article" date="2022" name="bioRxiv">
        <title>Sequencing and chromosome-scale assembly of the giantPleurodeles waltlgenome.</title>
        <authorList>
            <person name="Brown T."/>
            <person name="Elewa A."/>
            <person name="Iarovenko S."/>
            <person name="Subramanian E."/>
            <person name="Araus A.J."/>
            <person name="Petzold A."/>
            <person name="Susuki M."/>
            <person name="Suzuki K.-i.T."/>
            <person name="Hayashi T."/>
            <person name="Toyoda A."/>
            <person name="Oliveira C."/>
            <person name="Osipova E."/>
            <person name="Leigh N.D."/>
            <person name="Simon A."/>
            <person name="Yun M.H."/>
        </authorList>
    </citation>
    <scope>NUCLEOTIDE SEQUENCE</scope>
    <source>
        <strain evidence="2">20211129_DDA</strain>
        <tissue evidence="2">Liver</tissue>
    </source>
</reference>